<dbReference type="Proteomes" id="UP000056502">
    <property type="component" value="Chromosome I"/>
</dbReference>
<protein>
    <submittedName>
        <fullName evidence="1">Uncharacterized protein</fullName>
    </submittedName>
</protein>
<organism evidence="1">
    <name type="scientific">Leptospira interrogans serovar Hardjo str. Norma</name>
    <dbReference type="NCBI Taxonomy" id="1279460"/>
    <lineage>
        <taxon>Bacteria</taxon>
        <taxon>Pseudomonadati</taxon>
        <taxon>Spirochaetota</taxon>
        <taxon>Spirochaetia</taxon>
        <taxon>Leptospirales</taxon>
        <taxon>Leptospiraceae</taxon>
        <taxon>Leptospira</taxon>
    </lineage>
</organism>
<evidence type="ECO:0000313" key="2">
    <source>
        <dbReference type="Proteomes" id="UP000056502"/>
    </source>
</evidence>
<gene>
    <name evidence="1" type="ORF">G436_1164</name>
</gene>
<sequence>MGTLTNLYFTIKLLNAELLQKFNDIINYLNCSQIAKRNGFCKNYCILLKISKE</sequence>
<accession>A0A0M4MSB4</accession>
<name>A0A0M4MSB4_LEPIR</name>
<proteinExistence type="predicted"/>
<dbReference type="PATRIC" id="fig|1279460.3.peg.1172"/>
<evidence type="ECO:0000313" key="1">
    <source>
        <dbReference type="EMBL" id="ALE38370.1"/>
    </source>
</evidence>
<dbReference type="EMBL" id="CP012603">
    <property type="protein sequence ID" value="ALE38370.1"/>
    <property type="molecule type" value="Genomic_DNA"/>
</dbReference>
<dbReference type="AntiFam" id="ANF00056">
    <property type="entry name" value="Translation of DNA repeat"/>
</dbReference>
<dbReference type="AlphaFoldDB" id="A0A0M4MSB4"/>
<reference evidence="1 2" key="1">
    <citation type="journal article" date="2015" name="Genome Announc.">
        <title>Whole-Genome Sequence of Leptospira interrogans Serovar Hardjo Subtype Hardjoprajitno Strain Norma, Isolated from Cattle in a Leptospirosis Outbreak in Brazil.</title>
        <authorList>
            <person name="Cosate M.R."/>
            <person name="Soares S.C."/>
            <person name="Mendes T.A."/>
            <person name="Raittz R.T."/>
            <person name="Moreira E.C."/>
            <person name="Leite R."/>
            <person name="Fernandes G.R."/>
            <person name="Haddad J.P."/>
            <person name="Ortega J.M."/>
        </authorList>
    </citation>
    <scope>NUCLEOTIDE SEQUENCE [LARGE SCALE GENOMIC DNA]</scope>
    <source>
        <strain evidence="1 2">Norma</strain>
    </source>
</reference>